<feature type="compositionally biased region" description="Low complexity" evidence="1">
    <location>
        <begin position="739"/>
        <end position="749"/>
    </location>
</feature>
<dbReference type="PANTHER" id="PTHR12854">
    <property type="entry name" value="ATAXIN 2-RELATED"/>
    <property type="match status" value="1"/>
</dbReference>
<feature type="region of interest" description="Disordered" evidence="1">
    <location>
        <begin position="572"/>
        <end position="620"/>
    </location>
</feature>
<proteinExistence type="predicted"/>
<gene>
    <name evidence="3" type="ORF">QR680_012645</name>
</gene>
<feature type="compositionally biased region" description="Low complexity" evidence="1">
    <location>
        <begin position="712"/>
        <end position="725"/>
    </location>
</feature>
<sequence length="874" mass="93715">MPQRSSAFVTNAPAVTGNVTFANFIYESIGHEVLLETKSGERVIGVLAGVSNDRDVGLYCAAYLLKDEERLLAKRSDLHSKLRFAASAWVTLSRILTEEKSIKEFATDADYHEQKKPVNGDQLGEFEEWNDDENGGDGGLGGIEEMGGCGGEGWTVDAMFEQNGSRVKSDFREDLSQYTTVEVGEVTEEARREADRIARDIEASAGSRRMQLLENDDEERDLDKATEFGAPSGRRTRHPHPRTNPQAPRCAGQPRGRGGRQFGTSQQNFQSPGPQQQYGSRGGFQGRGNAAGPRFADRNAQNGTSMPGGGDSWRQTPSGPPSARRSVEPSTGGSYSAVVAAGMKPGAAPSNDVRMSSGNAPPSRIVETGAEKASRNNRRAEDLRTWGSNFDKAYSQQTEAPSPGAIPATRPGNAWQSGPPHRGKNSQAPKSAEEPVEKKAEETPEEVQTPSTSDVVEKPKPVEEQKTEEAAAEAAHVGASEASTEEKPKEAKSTFKFNPNAPVFTPKSVPQPPATQPMMSVMPMQAVMHAPPPASSTFPQMVVGYNTPQSYGGPAVLYPPGQVYVQQYPVAPQQSGTQTPNGSSSGVAPTTQGGPSGGQQPPRPGSISRQQSQGQQQAPIYAPQFQQAIQQQAVYTPYPQQVYQTMPIYAQYPQQGYHPVVPGQPPVTSTAQGFQAQPYGVPQQPQAGIAHVQPHYGHMQQGGAAYHPQNTSESQCSSESFSPSSATVILDVAESQAQSTNGSTSSSNGCPRSSNPTTPQPVPQTPQQQHVNGSGVASSATSGYNTPHPGTPVPSMGGPPMYPLHGQNAPSVRELTRRMYPVMYQPAPGHHVFQIPPHQGGYLPYQQPRNSSFPQNVVYAPQQPHPQSQQLQNS</sequence>
<dbReference type="EMBL" id="JAUCMV010000002">
    <property type="protein sequence ID" value="KAK0416716.1"/>
    <property type="molecule type" value="Genomic_DNA"/>
</dbReference>
<feature type="region of interest" description="Disordered" evidence="1">
    <location>
        <begin position="836"/>
        <end position="874"/>
    </location>
</feature>
<feature type="compositionally biased region" description="Basic and acidic residues" evidence="1">
    <location>
        <begin position="455"/>
        <end position="469"/>
    </location>
</feature>
<keyword evidence="4" id="KW-1185">Reference proteome</keyword>
<feature type="region of interest" description="Disordered" evidence="1">
    <location>
        <begin position="698"/>
        <end position="808"/>
    </location>
</feature>
<dbReference type="GO" id="GO:0034063">
    <property type="term" value="P:stress granule assembly"/>
    <property type="evidence" value="ECO:0007669"/>
    <property type="project" value="TreeGrafter"/>
</dbReference>
<name>A0AA39M056_9BILA</name>
<evidence type="ECO:0000256" key="1">
    <source>
        <dbReference type="SAM" id="MobiDB-lite"/>
    </source>
</evidence>
<dbReference type="InterPro" id="IPR045117">
    <property type="entry name" value="ATXN2-like"/>
</dbReference>
<feature type="compositionally biased region" description="Polar residues" evidence="1">
    <location>
        <begin position="770"/>
        <end position="785"/>
    </location>
</feature>
<feature type="compositionally biased region" description="Basic and acidic residues" evidence="1">
    <location>
        <begin position="431"/>
        <end position="442"/>
    </location>
</feature>
<feature type="compositionally biased region" description="Low complexity" evidence="1">
    <location>
        <begin position="605"/>
        <end position="620"/>
    </location>
</feature>
<dbReference type="AlphaFoldDB" id="A0AA39M056"/>
<evidence type="ECO:0000259" key="2">
    <source>
        <dbReference type="SMART" id="SM01272"/>
    </source>
</evidence>
<reference evidence="3" key="1">
    <citation type="submission" date="2023-06" db="EMBL/GenBank/DDBJ databases">
        <title>Genomic analysis of the entomopathogenic nematode Steinernema hermaphroditum.</title>
        <authorList>
            <person name="Schwarz E.M."/>
            <person name="Heppert J.K."/>
            <person name="Baniya A."/>
            <person name="Schwartz H.T."/>
            <person name="Tan C.-H."/>
            <person name="Antoshechkin I."/>
            <person name="Sternberg P.W."/>
            <person name="Goodrich-Blair H."/>
            <person name="Dillman A.R."/>
        </authorList>
    </citation>
    <scope>NUCLEOTIDE SEQUENCE</scope>
    <source>
        <strain evidence="3">PS9179</strain>
        <tissue evidence="3">Whole animal</tissue>
    </source>
</reference>
<feature type="compositionally biased region" description="Low complexity" evidence="1">
    <location>
        <begin position="265"/>
        <end position="277"/>
    </location>
</feature>
<dbReference type="Proteomes" id="UP001175271">
    <property type="component" value="Unassembled WGS sequence"/>
</dbReference>
<dbReference type="PANTHER" id="PTHR12854:SF7">
    <property type="entry name" value="ATAXIN-2 HOMOLOG"/>
    <property type="match status" value="1"/>
</dbReference>
<dbReference type="InterPro" id="IPR009604">
    <property type="entry name" value="LsmAD_domain"/>
</dbReference>
<organism evidence="3 4">
    <name type="scientific">Steinernema hermaphroditum</name>
    <dbReference type="NCBI Taxonomy" id="289476"/>
    <lineage>
        <taxon>Eukaryota</taxon>
        <taxon>Metazoa</taxon>
        <taxon>Ecdysozoa</taxon>
        <taxon>Nematoda</taxon>
        <taxon>Chromadorea</taxon>
        <taxon>Rhabditida</taxon>
        <taxon>Tylenchina</taxon>
        <taxon>Panagrolaimomorpha</taxon>
        <taxon>Strongyloidoidea</taxon>
        <taxon>Steinernematidae</taxon>
        <taxon>Steinernema</taxon>
    </lineage>
</organism>
<feature type="compositionally biased region" description="Basic and acidic residues" evidence="1">
    <location>
        <begin position="369"/>
        <end position="384"/>
    </location>
</feature>
<feature type="compositionally biased region" description="Basic and acidic residues" evidence="1">
    <location>
        <begin position="484"/>
        <end position="493"/>
    </location>
</feature>
<accession>A0AA39M056</accession>
<feature type="compositionally biased region" description="Low complexity" evidence="1">
    <location>
        <begin position="472"/>
        <end position="482"/>
    </location>
</feature>
<evidence type="ECO:0000313" key="3">
    <source>
        <dbReference type="EMBL" id="KAK0416716.1"/>
    </source>
</evidence>
<evidence type="ECO:0000313" key="4">
    <source>
        <dbReference type="Proteomes" id="UP001175271"/>
    </source>
</evidence>
<feature type="domain" description="LsmAD" evidence="2">
    <location>
        <begin position="165"/>
        <end position="234"/>
    </location>
</feature>
<feature type="compositionally biased region" description="Low complexity" evidence="1">
    <location>
        <begin position="861"/>
        <end position="874"/>
    </location>
</feature>
<dbReference type="GO" id="GO:0010494">
    <property type="term" value="C:cytoplasmic stress granule"/>
    <property type="evidence" value="ECO:0007669"/>
    <property type="project" value="TreeGrafter"/>
</dbReference>
<feature type="region of interest" description="Disordered" evidence="1">
    <location>
        <begin position="208"/>
        <end position="517"/>
    </location>
</feature>
<protein>
    <recommendedName>
        <fullName evidence="2">LsmAD domain-containing protein</fullName>
    </recommendedName>
</protein>
<comment type="caution">
    <text evidence="3">The sequence shown here is derived from an EMBL/GenBank/DDBJ whole genome shotgun (WGS) entry which is preliminary data.</text>
</comment>
<dbReference type="GO" id="GO:0003729">
    <property type="term" value="F:mRNA binding"/>
    <property type="evidence" value="ECO:0007669"/>
    <property type="project" value="TreeGrafter"/>
</dbReference>
<dbReference type="SMART" id="SM01272">
    <property type="entry name" value="LsmAD"/>
    <property type="match status" value="1"/>
</dbReference>
<feature type="compositionally biased region" description="Polar residues" evidence="1">
    <location>
        <begin position="575"/>
        <end position="588"/>
    </location>
</feature>